<dbReference type="OrthoDB" id="349779at2759"/>
<reference evidence="2" key="2">
    <citation type="submission" date="2013-10" db="EMBL/GenBank/DDBJ databases">
        <authorList>
            <person name="Aslett M."/>
        </authorList>
    </citation>
    <scope>NUCLEOTIDE SEQUENCE [LARGE SCALE GENOMIC DNA]</scope>
    <source>
        <strain evidence="2">Houghton</strain>
    </source>
</reference>
<feature type="region of interest" description="Disordered" evidence="1">
    <location>
        <begin position="153"/>
        <end position="213"/>
    </location>
</feature>
<sequence>MQHLPDIEVGSGDMLTERDTFGAPPDLQRLGEARGRQKILGSIRRSPTTCVSRAWAVLLTALAVATLLTKCFRVFGGWSRYEDRGRRLAGGNSEPPDDPDTRAIVDLCLEMEEIDPTLTGDRPVYWDKGDLDFWPKARGSPFQAARTCGPRARADAACHTDESDPEEGPSSGLRTLPTASTQAAQQENAKKRKWGPEGLSSTSVVTTHVSTPAPKKRATSLLEELLFPPETPESLQPVAFPNPKQHLFYRLPRLTPSAVRTSFCVPFAFSSNKLLTVPYYGILALRNFLAKEAVIGKEVTSAIRASERLVNCLFHYHVDTVTNLKPHEAVRVLGIRYLALDGLVAMLDLLGDAMHADDWWDGLVGVIPSDVRYNSPYLSLPLRSSNALLAIKLSDAIGKLKQRQRLSAGDTVELKQSLFCRYCSPAYFKNAKWNAWREDDSVSLEASYEQEWTAARERPVEEENKTK</sequence>
<keyword evidence="3" id="KW-1185">Reference proteome</keyword>
<dbReference type="VEuPathDB" id="ToxoDB:EPH_0014870"/>
<accession>U6H1A3</accession>
<feature type="compositionally biased region" description="Basic and acidic residues" evidence="1">
    <location>
        <begin position="153"/>
        <end position="162"/>
    </location>
</feature>
<dbReference type="EMBL" id="HG693602">
    <property type="protein sequence ID" value="CDI85258.1"/>
    <property type="molecule type" value="Genomic_DNA"/>
</dbReference>
<name>U6H1A3_9EIME</name>
<reference evidence="2" key="1">
    <citation type="submission" date="2013-10" db="EMBL/GenBank/DDBJ databases">
        <title>Genomic analysis of the causative agents of coccidiosis in chickens.</title>
        <authorList>
            <person name="Reid A.J."/>
            <person name="Blake D."/>
            <person name="Billington K."/>
            <person name="Browne H."/>
            <person name="Dunn M."/>
            <person name="Hung S."/>
            <person name="Kawahara F."/>
            <person name="Miranda-Saavedra D."/>
            <person name="Mourier T."/>
            <person name="Nagra H."/>
            <person name="Otto T.D."/>
            <person name="Rawlings N."/>
            <person name="Sanchez A."/>
            <person name="Sanders M."/>
            <person name="Subramaniam C."/>
            <person name="Tay Y."/>
            <person name="Dear P."/>
            <person name="Doerig C."/>
            <person name="Gruber A."/>
            <person name="Parkinson J."/>
            <person name="Shirley M."/>
            <person name="Wan K.L."/>
            <person name="Berriman M."/>
            <person name="Tomley F."/>
            <person name="Pain A."/>
        </authorList>
    </citation>
    <scope>NUCLEOTIDE SEQUENCE [LARGE SCALE GENOMIC DNA]</scope>
    <source>
        <strain evidence="2">Houghton</strain>
    </source>
</reference>
<feature type="compositionally biased region" description="Low complexity" evidence="1">
    <location>
        <begin position="200"/>
        <end position="211"/>
    </location>
</feature>
<dbReference type="AlphaFoldDB" id="U6H1A3"/>
<dbReference type="Proteomes" id="UP000018201">
    <property type="component" value="Unassembled WGS sequence"/>
</dbReference>
<feature type="compositionally biased region" description="Polar residues" evidence="1">
    <location>
        <begin position="177"/>
        <end position="187"/>
    </location>
</feature>
<protein>
    <submittedName>
        <fullName evidence="2">Uncharacterized protein</fullName>
    </submittedName>
</protein>
<gene>
    <name evidence="2" type="ORF">EPH_0014870</name>
</gene>
<feature type="region of interest" description="Disordered" evidence="1">
    <location>
        <begin position="1"/>
        <end position="24"/>
    </location>
</feature>
<evidence type="ECO:0000313" key="2">
    <source>
        <dbReference type="EMBL" id="CDI85258.1"/>
    </source>
</evidence>
<organism evidence="2 3">
    <name type="scientific">Eimeria praecox</name>
    <dbReference type="NCBI Taxonomy" id="51316"/>
    <lineage>
        <taxon>Eukaryota</taxon>
        <taxon>Sar</taxon>
        <taxon>Alveolata</taxon>
        <taxon>Apicomplexa</taxon>
        <taxon>Conoidasida</taxon>
        <taxon>Coccidia</taxon>
        <taxon>Eucoccidiorida</taxon>
        <taxon>Eimeriorina</taxon>
        <taxon>Eimeriidae</taxon>
        <taxon>Eimeria</taxon>
    </lineage>
</organism>
<proteinExistence type="predicted"/>
<evidence type="ECO:0000256" key="1">
    <source>
        <dbReference type="SAM" id="MobiDB-lite"/>
    </source>
</evidence>
<evidence type="ECO:0000313" key="3">
    <source>
        <dbReference type="Proteomes" id="UP000018201"/>
    </source>
</evidence>